<name>A0A438HGE7_VITVI</name>
<accession>A0A438HGE7</accession>
<feature type="region of interest" description="Disordered" evidence="1">
    <location>
        <begin position="39"/>
        <end position="65"/>
    </location>
</feature>
<dbReference type="AlphaFoldDB" id="A0A438HGE7"/>
<evidence type="ECO:0000313" key="3">
    <source>
        <dbReference type="Proteomes" id="UP000288805"/>
    </source>
</evidence>
<sequence>MAKTVGFNLMAKTAMLGRRRGNKSSAATSGCEIGKLEHLTGATKKSPEDDPTFQNWDLEDSAKEV</sequence>
<evidence type="ECO:0000313" key="2">
    <source>
        <dbReference type="EMBL" id="RVW83488.1"/>
    </source>
</evidence>
<reference evidence="2 3" key="1">
    <citation type="journal article" date="2018" name="PLoS Genet.">
        <title>Population sequencing reveals clonal diversity and ancestral inbreeding in the grapevine cultivar Chardonnay.</title>
        <authorList>
            <person name="Roach M.J."/>
            <person name="Johnson D.L."/>
            <person name="Bohlmann J."/>
            <person name="van Vuuren H.J."/>
            <person name="Jones S.J."/>
            <person name="Pretorius I.S."/>
            <person name="Schmidt S.A."/>
            <person name="Borneman A.R."/>
        </authorList>
    </citation>
    <scope>NUCLEOTIDE SEQUENCE [LARGE SCALE GENOMIC DNA]</scope>
    <source>
        <strain evidence="3">cv. Chardonnay</strain>
        <tissue evidence="2">Leaf</tissue>
    </source>
</reference>
<comment type="caution">
    <text evidence="2">The sequence shown here is derived from an EMBL/GenBank/DDBJ whole genome shotgun (WGS) entry which is preliminary data.</text>
</comment>
<gene>
    <name evidence="2" type="ORF">CK203_051765</name>
</gene>
<proteinExistence type="predicted"/>
<evidence type="ECO:0000256" key="1">
    <source>
        <dbReference type="SAM" id="MobiDB-lite"/>
    </source>
</evidence>
<dbReference type="Proteomes" id="UP000288805">
    <property type="component" value="Unassembled WGS sequence"/>
</dbReference>
<dbReference type="EMBL" id="QGNW01000228">
    <property type="protein sequence ID" value="RVW83488.1"/>
    <property type="molecule type" value="Genomic_DNA"/>
</dbReference>
<organism evidence="2 3">
    <name type="scientific">Vitis vinifera</name>
    <name type="common">Grape</name>
    <dbReference type="NCBI Taxonomy" id="29760"/>
    <lineage>
        <taxon>Eukaryota</taxon>
        <taxon>Viridiplantae</taxon>
        <taxon>Streptophyta</taxon>
        <taxon>Embryophyta</taxon>
        <taxon>Tracheophyta</taxon>
        <taxon>Spermatophyta</taxon>
        <taxon>Magnoliopsida</taxon>
        <taxon>eudicotyledons</taxon>
        <taxon>Gunneridae</taxon>
        <taxon>Pentapetalae</taxon>
        <taxon>rosids</taxon>
        <taxon>Vitales</taxon>
        <taxon>Vitaceae</taxon>
        <taxon>Viteae</taxon>
        <taxon>Vitis</taxon>
    </lineage>
</organism>
<protein>
    <submittedName>
        <fullName evidence="2">Uncharacterized protein</fullName>
    </submittedName>
</protein>